<dbReference type="GO" id="GO:0006270">
    <property type="term" value="P:DNA replication initiation"/>
    <property type="evidence" value="ECO:0007669"/>
    <property type="project" value="UniProtKB-UniRule"/>
</dbReference>
<evidence type="ECO:0000256" key="6">
    <source>
        <dbReference type="ARBA" id="ARBA00023121"/>
    </source>
</evidence>
<comment type="subunit">
    <text evidence="8">Oligomerizes as a right-handed, spiral filament on DNA at oriC.</text>
</comment>
<evidence type="ECO:0000313" key="15">
    <source>
        <dbReference type="EMBL" id="PIE35503.1"/>
    </source>
</evidence>
<dbReference type="InterPro" id="IPR020591">
    <property type="entry name" value="Chromosome_initiator_DnaA-like"/>
</dbReference>
<dbReference type="GO" id="GO:0006275">
    <property type="term" value="P:regulation of DNA replication"/>
    <property type="evidence" value="ECO:0007669"/>
    <property type="project" value="UniProtKB-UniRule"/>
</dbReference>
<dbReference type="NCBIfam" id="TIGR00362">
    <property type="entry name" value="DnaA"/>
    <property type="match status" value="1"/>
</dbReference>
<dbReference type="SUPFAM" id="SSF48295">
    <property type="entry name" value="TrpR-like"/>
    <property type="match status" value="1"/>
</dbReference>
<evidence type="ECO:0000256" key="1">
    <source>
        <dbReference type="ARBA" id="ARBA00006583"/>
    </source>
</evidence>
<dbReference type="Gene3D" id="1.10.8.60">
    <property type="match status" value="1"/>
</dbReference>
<reference evidence="15 16" key="1">
    <citation type="submission" date="2017-10" db="EMBL/GenBank/DDBJ databases">
        <title>Novel microbial diversity and functional potential in the marine mammal oral microbiome.</title>
        <authorList>
            <person name="Dudek N.K."/>
            <person name="Sun C.L."/>
            <person name="Burstein D."/>
            <person name="Kantor R.S."/>
            <person name="Aliaga Goltsman D.S."/>
            <person name="Bik E.M."/>
            <person name="Thomas B.C."/>
            <person name="Banfield J.F."/>
            <person name="Relman D.A."/>
        </authorList>
    </citation>
    <scope>NUCLEOTIDE SEQUENCE [LARGE SCALE GENOMIC DNA]</scope>
    <source>
        <strain evidence="15">DOLJORAL78_47_16</strain>
    </source>
</reference>
<proteinExistence type="inferred from homology"/>
<accession>A0A2G6KIK4</accession>
<feature type="binding site" evidence="8">
    <location>
        <position position="262"/>
    </location>
    <ligand>
        <name>ATP</name>
        <dbReference type="ChEBI" id="CHEBI:30616"/>
    </ligand>
</feature>
<dbReference type="FunFam" id="1.10.8.60:FF:000003">
    <property type="entry name" value="Chromosomal replication initiator protein DnaA"/>
    <property type="match status" value="1"/>
</dbReference>
<dbReference type="GO" id="GO:0003688">
    <property type="term" value="F:DNA replication origin binding"/>
    <property type="evidence" value="ECO:0007669"/>
    <property type="project" value="UniProtKB-UniRule"/>
</dbReference>
<dbReference type="Gene3D" id="1.10.1750.10">
    <property type="match status" value="1"/>
</dbReference>
<dbReference type="SMART" id="SM00382">
    <property type="entry name" value="AAA"/>
    <property type="match status" value="1"/>
</dbReference>
<dbReference type="PRINTS" id="PR00051">
    <property type="entry name" value="DNAA"/>
</dbReference>
<dbReference type="Gene3D" id="3.30.300.180">
    <property type="match status" value="1"/>
</dbReference>
<dbReference type="Proteomes" id="UP000230821">
    <property type="component" value="Unassembled WGS sequence"/>
</dbReference>
<dbReference type="InterPro" id="IPR038454">
    <property type="entry name" value="DnaA_N_sf"/>
</dbReference>
<dbReference type="Pfam" id="PF08299">
    <property type="entry name" value="Bac_DnaA_C"/>
    <property type="match status" value="1"/>
</dbReference>
<evidence type="ECO:0000256" key="3">
    <source>
        <dbReference type="ARBA" id="ARBA00022705"/>
    </source>
</evidence>
<dbReference type="InterPro" id="IPR003593">
    <property type="entry name" value="AAA+_ATPase"/>
</dbReference>
<dbReference type="FunFam" id="3.40.50.300:FF:000668">
    <property type="entry name" value="Chromosomal replication initiator protein DnaA"/>
    <property type="match status" value="1"/>
</dbReference>
<feature type="binding site" evidence="8">
    <location>
        <position position="258"/>
    </location>
    <ligand>
        <name>ATP</name>
        <dbReference type="ChEBI" id="CHEBI:30616"/>
    </ligand>
</feature>
<feature type="region of interest" description="Domain III, AAA+ region" evidence="8">
    <location>
        <begin position="214"/>
        <end position="430"/>
    </location>
</feature>
<feature type="binding site" evidence="8">
    <location>
        <position position="260"/>
    </location>
    <ligand>
        <name>ATP</name>
        <dbReference type="ChEBI" id="CHEBI:30616"/>
    </ligand>
</feature>
<dbReference type="InterPro" id="IPR010921">
    <property type="entry name" value="Trp_repressor/repl_initiator"/>
</dbReference>
<keyword evidence="5 8" id="KW-0067">ATP-binding</keyword>
<name>A0A2G6KIK4_9BACT</name>
<feature type="compositionally biased region" description="Basic and acidic residues" evidence="12">
    <location>
        <begin position="139"/>
        <end position="173"/>
    </location>
</feature>
<dbReference type="HAMAP" id="MF_00377">
    <property type="entry name" value="DnaA_bact"/>
    <property type="match status" value="1"/>
</dbReference>
<organism evidence="15 16">
    <name type="scientific">candidate division KSB3 bacterium</name>
    <dbReference type="NCBI Taxonomy" id="2044937"/>
    <lineage>
        <taxon>Bacteria</taxon>
        <taxon>candidate division KSB3</taxon>
    </lineage>
</organism>
<dbReference type="SUPFAM" id="SSF52540">
    <property type="entry name" value="P-loop containing nucleoside triphosphate hydrolases"/>
    <property type="match status" value="1"/>
</dbReference>
<dbReference type="InterPro" id="IPR001957">
    <property type="entry name" value="Chromosome_initiator_DnaA"/>
</dbReference>
<dbReference type="InterPro" id="IPR055199">
    <property type="entry name" value="Hda_lid"/>
</dbReference>
<protein>
    <recommendedName>
        <fullName evidence="8 9">Chromosomal replication initiator protein DnaA</fullName>
    </recommendedName>
</protein>
<evidence type="ECO:0000313" key="16">
    <source>
        <dbReference type="Proteomes" id="UP000230821"/>
    </source>
</evidence>
<dbReference type="GO" id="GO:0008289">
    <property type="term" value="F:lipid binding"/>
    <property type="evidence" value="ECO:0007669"/>
    <property type="project" value="UniProtKB-KW"/>
</dbReference>
<evidence type="ECO:0000259" key="13">
    <source>
        <dbReference type="SMART" id="SM00382"/>
    </source>
</evidence>
<feature type="region of interest" description="Domain IV, binds dsDNA" evidence="8">
    <location>
        <begin position="431"/>
        <end position="551"/>
    </location>
</feature>
<evidence type="ECO:0000259" key="14">
    <source>
        <dbReference type="SMART" id="SM00760"/>
    </source>
</evidence>
<dbReference type="Pfam" id="PF22688">
    <property type="entry name" value="Hda_lid"/>
    <property type="match status" value="1"/>
</dbReference>
<sequence length="551" mass="62415">MQKNLWGKVLTKLEKQINRPSFNTWLRPTSFVSMDQKNVHIGVPNEVFIYWLGEHYVSVIGNALTEVLGFEPDISFVVRGTNTEAVVDTPAEDVENTMTAPQVDRLVAHMERDREKRSATLSRLTITPEALVAPATTSKTDRVKTIPDMADRQEGYSSRGADRGRGIRKKEYPSRQYEGAGHRIETPQQDQPVKMSSSQATRPVKSEKTMGSSSLNSTYTFDSYIVGSSNRFAHAAALAVAEQMAENYNPLFVYGGVGLGKTHLLHAIGNQLLAYRPGSRVLYLSSEQFINELVVSIRGDRMAWFREKYRNIDLFLVDDIQFIARKERTQEEFFHTFNTLYQARKQIVLTSDCPPKKIPTIAEQLRSRFEWGLIADIQPPDLETRIAILKKKAEVQGLDLPDDVAIYIATQVKSNIRELEGCLSKIQAYSLFGNHQISLDLAKKVLLDMFDAPSARRVTADLVQRVVANHYQVNQSDLKSSTRSRKITLPRQVAMYLVREMTNLSLPDIGRKFGGRDHTTVMHACKRVEQNQGNDLELKENLLKIRELIQA</sequence>
<dbReference type="InterPro" id="IPR027417">
    <property type="entry name" value="P-loop_NTPase"/>
</dbReference>
<evidence type="ECO:0000256" key="10">
    <source>
        <dbReference type="RuleBase" id="RU000577"/>
    </source>
</evidence>
<evidence type="ECO:0000256" key="11">
    <source>
        <dbReference type="RuleBase" id="RU004227"/>
    </source>
</evidence>
<dbReference type="Gene3D" id="3.40.50.300">
    <property type="entry name" value="P-loop containing nucleotide triphosphate hydrolases"/>
    <property type="match status" value="1"/>
</dbReference>
<feature type="region of interest" description="Domain I, interacts with DnaA modulators" evidence="8">
    <location>
        <begin position="1"/>
        <end position="129"/>
    </location>
</feature>
<dbReference type="GO" id="GO:0005886">
    <property type="term" value="C:plasma membrane"/>
    <property type="evidence" value="ECO:0007669"/>
    <property type="project" value="TreeGrafter"/>
</dbReference>
<evidence type="ECO:0000256" key="9">
    <source>
        <dbReference type="NCBIfam" id="TIGR00362"/>
    </source>
</evidence>
<dbReference type="Pfam" id="PF00308">
    <property type="entry name" value="Bac_DnaA"/>
    <property type="match status" value="1"/>
</dbReference>
<dbReference type="CDD" id="cd06571">
    <property type="entry name" value="Bac_DnaA_C"/>
    <property type="match status" value="1"/>
</dbReference>
<comment type="domain">
    <text evidence="8">Domain I is involved in oligomerization and binding regulators, domain II is flexibile and of varying length in different bacteria, domain III forms the AAA+ region, while domain IV binds dsDNA.</text>
</comment>
<dbReference type="InterPro" id="IPR013317">
    <property type="entry name" value="DnaA_dom"/>
</dbReference>
<dbReference type="Pfam" id="PF11638">
    <property type="entry name" value="DnaA_N"/>
    <property type="match status" value="1"/>
</dbReference>
<gene>
    <name evidence="8" type="primary">dnaA</name>
    <name evidence="15" type="ORF">CSA56_03930</name>
</gene>
<dbReference type="CDD" id="cd00009">
    <property type="entry name" value="AAA"/>
    <property type="match status" value="1"/>
</dbReference>
<dbReference type="SMART" id="SM00760">
    <property type="entry name" value="Bac_DnaA_C"/>
    <property type="match status" value="1"/>
</dbReference>
<comment type="similarity">
    <text evidence="1 8 11">Belongs to the DnaA family.</text>
</comment>
<comment type="caution">
    <text evidence="15">The sequence shown here is derived from an EMBL/GenBank/DDBJ whole genome shotgun (WGS) entry which is preliminary data.</text>
</comment>
<feature type="domain" description="AAA+ ATPase" evidence="13">
    <location>
        <begin position="247"/>
        <end position="375"/>
    </location>
</feature>
<keyword evidence="7 8" id="KW-0238">DNA-binding</keyword>
<evidence type="ECO:0000256" key="8">
    <source>
        <dbReference type="HAMAP-Rule" id="MF_00377"/>
    </source>
</evidence>
<comment type="caution">
    <text evidence="8">Lacks conserved residue(s) required for the propagation of feature annotation.</text>
</comment>
<feature type="binding site" evidence="8">
    <location>
        <position position="261"/>
    </location>
    <ligand>
        <name>ATP</name>
        <dbReference type="ChEBI" id="CHEBI:30616"/>
    </ligand>
</feature>
<dbReference type="InterPro" id="IPR018312">
    <property type="entry name" value="Chromosome_initiator_DnaA_CS"/>
</dbReference>
<keyword evidence="4 8" id="KW-0547">Nucleotide-binding</keyword>
<dbReference type="PANTHER" id="PTHR30050">
    <property type="entry name" value="CHROMOSOMAL REPLICATION INITIATOR PROTEIN DNAA"/>
    <property type="match status" value="1"/>
</dbReference>
<dbReference type="InterPro" id="IPR013159">
    <property type="entry name" value="DnaA_C"/>
</dbReference>
<evidence type="ECO:0000256" key="5">
    <source>
        <dbReference type="ARBA" id="ARBA00022840"/>
    </source>
</evidence>
<keyword evidence="3 8" id="KW-0235">DNA replication</keyword>
<dbReference type="AlphaFoldDB" id="A0A2G6KIK4"/>
<keyword evidence="2 8" id="KW-0963">Cytoplasm</keyword>
<evidence type="ECO:0000256" key="7">
    <source>
        <dbReference type="ARBA" id="ARBA00023125"/>
    </source>
</evidence>
<dbReference type="PROSITE" id="PS01008">
    <property type="entry name" value="DNAA"/>
    <property type="match status" value="1"/>
</dbReference>
<dbReference type="InterPro" id="IPR024633">
    <property type="entry name" value="DnaA_N_dom"/>
</dbReference>
<comment type="subcellular location">
    <subcellularLocation>
        <location evidence="8">Cytoplasm</location>
    </subcellularLocation>
</comment>
<dbReference type="PANTHER" id="PTHR30050:SF2">
    <property type="entry name" value="CHROMOSOMAL REPLICATION INITIATOR PROTEIN DNAA"/>
    <property type="match status" value="1"/>
</dbReference>
<dbReference type="GO" id="GO:0005737">
    <property type="term" value="C:cytoplasm"/>
    <property type="evidence" value="ECO:0007669"/>
    <property type="project" value="UniProtKB-SubCell"/>
</dbReference>
<dbReference type="EMBL" id="PDSK01000041">
    <property type="protein sequence ID" value="PIE35503.1"/>
    <property type="molecule type" value="Genomic_DNA"/>
</dbReference>
<comment type="function">
    <text evidence="8 10">Plays an essential role in the initiation and regulation of chromosomal replication. ATP-DnaA binds to the origin of replication (oriC) to initiate formation of the DNA replication initiation complex once per cell cycle. Binds the DnaA box (a 9 base pair repeat at the origin) and separates the double-stranded (ds)DNA. Forms a right-handed helical filament on oriC DNA; dsDNA binds to the exterior of the filament while single-stranded (ss)DNA is stabiized in the filament's interior. The ATP-DnaA-oriC complex binds and stabilizes one strand of the AT-rich DNA unwinding element (DUE), permitting loading of DNA polymerase. After initiation quickly degrades to an ADP-DnaA complex that is not apt for DNA replication. Binds acidic phospholipids.</text>
</comment>
<dbReference type="GO" id="GO:0005524">
    <property type="term" value="F:ATP binding"/>
    <property type="evidence" value="ECO:0007669"/>
    <property type="project" value="UniProtKB-UniRule"/>
</dbReference>
<feature type="region of interest" description="Disordered" evidence="12">
    <location>
        <begin position="135"/>
        <end position="212"/>
    </location>
</feature>
<evidence type="ECO:0000256" key="4">
    <source>
        <dbReference type="ARBA" id="ARBA00022741"/>
    </source>
</evidence>
<keyword evidence="6 8" id="KW-0446">Lipid-binding</keyword>
<evidence type="ECO:0000256" key="12">
    <source>
        <dbReference type="SAM" id="MobiDB-lite"/>
    </source>
</evidence>
<feature type="compositionally biased region" description="Polar residues" evidence="12">
    <location>
        <begin position="186"/>
        <end position="201"/>
    </location>
</feature>
<feature type="domain" description="Chromosomal replication initiator DnaA C-terminal" evidence="14">
    <location>
        <begin position="459"/>
        <end position="528"/>
    </location>
</feature>
<evidence type="ECO:0000256" key="2">
    <source>
        <dbReference type="ARBA" id="ARBA00022490"/>
    </source>
</evidence>